<dbReference type="Pfam" id="PF00514">
    <property type="entry name" value="Arm"/>
    <property type="match status" value="2"/>
</dbReference>
<accession>A0A565BY95</accession>
<dbReference type="InterPro" id="IPR016024">
    <property type="entry name" value="ARM-type_fold"/>
</dbReference>
<dbReference type="PANTHER" id="PTHR46976">
    <property type="entry name" value="PROTEIN ARABIDILLO 1"/>
    <property type="match status" value="1"/>
</dbReference>
<dbReference type="SMART" id="SM00185">
    <property type="entry name" value="ARM"/>
    <property type="match status" value="7"/>
</dbReference>
<feature type="repeat" description="ARM" evidence="2">
    <location>
        <begin position="457"/>
        <end position="499"/>
    </location>
</feature>
<comment type="caution">
    <text evidence="4">The sequence shown here is derived from an EMBL/GenBank/DDBJ whole genome shotgun (WGS) entry which is preliminary data.</text>
</comment>
<dbReference type="SMART" id="SM00367">
    <property type="entry name" value="LRR_CC"/>
    <property type="match status" value="3"/>
</dbReference>
<feature type="domain" description="F-box" evidence="3">
    <location>
        <begin position="28"/>
        <end position="74"/>
    </location>
</feature>
<dbReference type="InterPro" id="IPR011989">
    <property type="entry name" value="ARM-like"/>
</dbReference>
<dbReference type="Gene3D" id="3.80.10.10">
    <property type="entry name" value="Ribonuclease Inhibitor"/>
    <property type="match status" value="1"/>
</dbReference>
<dbReference type="PROSITE" id="PS50181">
    <property type="entry name" value="FBOX"/>
    <property type="match status" value="1"/>
</dbReference>
<evidence type="ECO:0000256" key="1">
    <source>
        <dbReference type="ARBA" id="ARBA00022737"/>
    </source>
</evidence>
<dbReference type="InterPro" id="IPR032675">
    <property type="entry name" value="LRR_dom_sf"/>
</dbReference>
<feature type="repeat" description="ARM" evidence="2">
    <location>
        <begin position="667"/>
        <end position="709"/>
    </location>
</feature>
<dbReference type="PROSITE" id="PS50176">
    <property type="entry name" value="ARM_REPEAT"/>
    <property type="match status" value="4"/>
</dbReference>
<dbReference type="Pfam" id="PF12937">
    <property type="entry name" value="F-box-like"/>
    <property type="match status" value="1"/>
</dbReference>
<keyword evidence="5" id="KW-1185">Reference proteome</keyword>
<dbReference type="InterPro" id="IPR000225">
    <property type="entry name" value="Armadillo"/>
</dbReference>
<dbReference type="InterPro" id="IPR036047">
    <property type="entry name" value="F-box-like_dom_sf"/>
</dbReference>
<sequence length="904" mass="98502">MRMNNSFDRSSDCVIGDDADFGTKLQSYVDWTGLPCDTVLDLFTRLNYHDRASLASTCSKWRNLGASSYLWSSLDTRLYQFNPSIAASLAPRCAYLKKLRFRHGESAEAIVHLQAKHLVELSGEYCRKVTDATLSMIAARHDALECLELGPDFCENITSEAIKIVAFCCQKLRKLHLSGLKDVSSEAVECLAKYCTQLSDLGFLDCFKIDEEALGKVVSVRYLSVAGTSIDWNVATENWKRLPNLIGLDVSRTDIDKTAVSRLLESSSSLEVLCALFCDSLESFSSNRVRGKVLLAPFTDIFDELASIFADDSKKPKDVFSYWRGVISKDKCIDEKMRWIEWSISHTLQRCSESIIPGFDDFWVSQGAKLLLSLLQSSQEDVQEKAVKTLATFIVNDDDDTASLDFERVEAVIRGGGIRILLQLAKSSQDAIQSETAKAIGHLSSNANVAKTVAEQGWISVLIGLTKSTTKLVAEEATGGLWNLSVVEENKYAIAQAGGVKALVELIYRWTIAYGVIVVPNLSTNRKCSEEVVRAGGVHALVILARDSEHDGANEQASRALRNISAYRNSNNNITIIGQVPGAIEALVKLTKSILDSVKLETAGALWNLSFDEKNRESIAAVGGVEALVALANSCSDASTGVQQRVAGALWGLAASQANSIAIGDEGGIPPLLALAQSEVGDVQETAAGALWNLSFHPSNALRIVEEGGVMALADICSSSQSKLARFISVLALAYIFDGRMDEMIKTTSESTSKSFIADCKSKAFRSIEAFIRTFMEPVIFAPAALSFAPPMLAKYSAKVRIHEAGHLKCTAAEIGRFVTMLRNQCGTLRSCAAFALLQFTLPKGRHVRHHTSLMQNAGGARVLRSTAAAYNLSREAKIYLKIVLNNLENHTSEAKAENQAHAA</sequence>
<evidence type="ECO:0000313" key="5">
    <source>
        <dbReference type="Proteomes" id="UP000489600"/>
    </source>
</evidence>
<dbReference type="Proteomes" id="UP000489600">
    <property type="component" value="Unassembled WGS sequence"/>
</dbReference>
<feature type="repeat" description="ARM" evidence="2">
    <location>
        <begin position="623"/>
        <end position="668"/>
    </location>
</feature>
<evidence type="ECO:0000259" key="3">
    <source>
        <dbReference type="PROSITE" id="PS50181"/>
    </source>
</evidence>
<dbReference type="PANTHER" id="PTHR46976:SF3">
    <property type="entry name" value="PROTEIN ARABIDILLO 2"/>
    <property type="match status" value="1"/>
</dbReference>
<dbReference type="SMART" id="SM00256">
    <property type="entry name" value="FBOX"/>
    <property type="match status" value="1"/>
</dbReference>
<proteinExistence type="predicted"/>
<dbReference type="InterPro" id="IPR006553">
    <property type="entry name" value="Leu-rich_rpt_Cys-con_subtyp"/>
</dbReference>
<feature type="repeat" description="ARM" evidence="2">
    <location>
        <begin position="582"/>
        <end position="624"/>
    </location>
</feature>
<keyword evidence="1" id="KW-0677">Repeat</keyword>
<protein>
    <recommendedName>
        <fullName evidence="3">F-box domain-containing protein</fullName>
    </recommendedName>
</protein>
<reference evidence="4" key="1">
    <citation type="submission" date="2019-07" db="EMBL/GenBank/DDBJ databases">
        <authorList>
            <person name="Dittberner H."/>
        </authorList>
    </citation>
    <scope>NUCLEOTIDE SEQUENCE [LARGE SCALE GENOMIC DNA]</scope>
</reference>
<organism evidence="4 5">
    <name type="scientific">Arabis nemorensis</name>
    <dbReference type="NCBI Taxonomy" id="586526"/>
    <lineage>
        <taxon>Eukaryota</taxon>
        <taxon>Viridiplantae</taxon>
        <taxon>Streptophyta</taxon>
        <taxon>Embryophyta</taxon>
        <taxon>Tracheophyta</taxon>
        <taxon>Spermatophyta</taxon>
        <taxon>Magnoliopsida</taxon>
        <taxon>eudicotyledons</taxon>
        <taxon>Gunneridae</taxon>
        <taxon>Pentapetalae</taxon>
        <taxon>rosids</taxon>
        <taxon>malvids</taxon>
        <taxon>Brassicales</taxon>
        <taxon>Brassicaceae</taxon>
        <taxon>Arabideae</taxon>
        <taxon>Arabis</taxon>
    </lineage>
</organism>
<name>A0A565BY95_9BRAS</name>
<dbReference type="EMBL" id="CABITT030000005">
    <property type="protein sequence ID" value="VVB06368.1"/>
    <property type="molecule type" value="Genomic_DNA"/>
</dbReference>
<gene>
    <name evidence="4" type="ORF">ANE_LOCUS16812</name>
</gene>
<evidence type="ECO:0000256" key="2">
    <source>
        <dbReference type="PROSITE-ProRule" id="PRU00259"/>
    </source>
</evidence>
<dbReference type="AlphaFoldDB" id="A0A565BY95"/>
<evidence type="ECO:0000313" key="4">
    <source>
        <dbReference type="EMBL" id="VVB06368.1"/>
    </source>
</evidence>
<dbReference type="SUPFAM" id="SSF81383">
    <property type="entry name" value="F-box domain"/>
    <property type="match status" value="1"/>
</dbReference>
<dbReference type="SUPFAM" id="SSF52047">
    <property type="entry name" value="RNI-like"/>
    <property type="match status" value="1"/>
</dbReference>
<dbReference type="Gene3D" id="1.25.10.10">
    <property type="entry name" value="Leucine-rich Repeat Variant"/>
    <property type="match status" value="3"/>
</dbReference>
<dbReference type="OrthoDB" id="7537227at2759"/>
<dbReference type="InterPro" id="IPR001810">
    <property type="entry name" value="F-box_dom"/>
</dbReference>
<dbReference type="SUPFAM" id="SSF48371">
    <property type="entry name" value="ARM repeat"/>
    <property type="match status" value="1"/>
</dbReference>